<organism evidence="2 3">
    <name type="scientific">Panicum virgatum</name>
    <name type="common">Blackwell switchgrass</name>
    <dbReference type="NCBI Taxonomy" id="38727"/>
    <lineage>
        <taxon>Eukaryota</taxon>
        <taxon>Viridiplantae</taxon>
        <taxon>Streptophyta</taxon>
        <taxon>Embryophyta</taxon>
        <taxon>Tracheophyta</taxon>
        <taxon>Spermatophyta</taxon>
        <taxon>Magnoliopsida</taxon>
        <taxon>Liliopsida</taxon>
        <taxon>Poales</taxon>
        <taxon>Poaceae</taxon>
        <taxon>PACMAD clade</taxon>
        <taxon>Panicoideae</taxon>
        <taxon>Panicodae</taxon>
        <taxon>Paniceae</taxon>
        <taxon>Panicinae</taxon>
        <taxon>Panicum</taxon>
        <taxon>Panicum sect. Hiantes</taxon>
    </lineage>
</organism>
<sequence>MNLRKRRVGEKERREREGGSRELQREGKSTNPPPQLSQNPPFPSAANTRRSSRRAPPPRTRPRGLHPLRSGAVCRDLAAGPRGRRELGWRWRYWRAGAF</sequence>
<dbReference type="Proteomes" id="UP000823388">
    <property type="component" value="Chromosome 5N"/>
</dbReference>
<proteinExistence type="predicted"/>
<feature type="region of interest" description="Disordered" evidence="1">
    <location>
        <begin position="1"/>
        <end position="72"/>
    </location>
</feature>
<accession>A0A8T0S2F0</accession>
<dbReference type="AlphaFoldDB" id="A0A8T0S2F0"/>
<name>A0A8T0S2F0_PANVG</name>
<gene>
    <name evidence="2" type="ORF">PVAP13_5NG507686</name>
</gene>
<evidence type="ECO:0000313" key="2">
    <source>
        <dbReference type="EMBL" id="KAG2591844.1"/>
    </source>
</evidence>
<feature type="compositionally biased region" description="Pro residues" evidence="1">
    <location>
        <begin position="31"/>
        <end position="43"/>
    </location>
</feature>
<evidence type="ECO:0000256" key="1">
    <source>
        <dbReference type="SAM" id="MobiDB-lite"/>
    </source>
</evidence>
<dbReference type="EMBL" id="CM029046">
    <property type="protein sequence ID" value="KAG2591844.1"/>
    <property type="molecule type" value="Genomic_DNA"/>
</dbReference>
<evidence type="ECO:0000313" key="3">
    <source>
        <dbReference type="Proteomes" id="UP000823388"/>
    </source>
</evidence>
<reference evidence="2" key="1">
    <citation type="submission" date="2020-05" db="EMBL/GenBank/DDBJ databases">
        <title>WGS assembly of Panicum virgatum.</title>
        <authorList>
            <person name="Lovell J.T."/>
            <person name="Jenkins J."/>
            <person name="Shu S."/>
            <person name="Juenger T.E."/>
            <person name="Schmutz J."/>
        </authorList>
    </citation>
    <scope>NUCLEOTIDE SEQUENCE</scope>
    <source>
        <strain evidence="2">AP13</strain>
    </source>
</reference>
<feature type="compositionally biased region" description="Basic and acidic residues" evidence="1">
    <location>
        <begin position="9"/>
        <end position="28"/>
    </location>
</feature>
<comment type="caution">
    <text evidence="2">The sequence shown here is derived from an EMBL/GenBank/DDBJ whole genome shotgun (WGS) entry which is preliminary data.</text>
</comment>
<protein>
    <submittedName>
        <fullName evidence="2">Uncharacterized protein</fullName>
    </submittedName>
</protein>
<keyword evidence="3" id="KW-1185">Reference proteome</keyword>